<reference evidence="11" key="1">
    <citation type="submission" date="2022-04" db="EMBL/GenBank/DDBJ databases">
        <title>Carnegiea gigantea Genome sequencing and assembly v2.</title>
        <authorList>
            <person name="Copetti D."/>
            <person name="Sanderson M.J."/>
            <person name="Burquez A."/>
            <person name="Wojciechowski M.F."/>
        </authorList>
    </citation>
    <scope>NUCLEOTIDE SEQUENCE</scope>
    <source>
        <strain evidence="11">SGP5-SGP5p</strain>
        <tissue evidence="11">Aerial part</tissue>
    </source>
</reference>
<keyword evidence="7" id="KW-0325">Glycoprotein</keyword>
<evidence type="ECO:0000256" key="7">
    <source>
        <dbReference type="ARBA" id="ARBA00023180"/>
    </source>
</evidence>
<sequence length="172" mass="18842">MQMFKLKATLMFITVASMVAFVSSNFTKDKQECQDQLITLSSCLNYVAGSAIRPSPQCCAILDEKINKTKRCLCLLVRDRNEPSLGLKLNATRAVRLPTICHATSNPLECLGFLNLTPSSPDAQIFIDAANDTQAEPPAKPRSSGGWRRWAKMGMLQVALLTGLVSLILVNL</sequence>
<dbReference type="OrthoDB" id="1938537at2759"/>
<keyword evidence="5 9" id="KW-0732">Signal</keyword>
<dbReference type="InterPro" id="IPR016140">
    <property type="entry name" value="Bifunc_inhib/LTP/seed_store"/>
</dbReference>
<keyword evidence="6" id="KW-1015">Disulfide bond</keyword>
<keyword evidence="8" id="KW-0449">Lipoprotein</keyword>
<organism evidence="11 12">
    <name type="scientific">Carnegiea gigantea</name>
    <dbReference type="NCBI Taxonomy" id="171969"/>
    <lineage>
        <taxon>Eukaryota</taxon>
        <taxon>Viridiplantae</taxon>
        <taxon>Streptophyta</taxon>
        <taxon>Embryophyta</taxon>
        <taxon>Tracheophyta</taxon>
        <taxon>Spermatophyta</taxon>
        <taxon>Magnoliopsida</taxon>
        <taxon>eudicotyledons</taxon>
        <taxon>Gunneridae</taxon>
        <taxon>Pentapetalae</taxon>
        <taxon>Caryophyllales</taxon>
        <taxon>Cactineae</taxon>
        <taxon>Cactaceae</taxon>
        <taxon>Cactoideae</taxon>
        <taxon>Echinocereeae</taxon>
        <taxon>Carnegiea</taxon>
    </lineage>
</organism>
<dbReference type="Gene3D" id="1.10.110.10">
    <property type="entry name" value="Plant lipid-transfer and hydrophobic proteins"/>
    <property type="match status" value="1"/>
</dbReference>
<keyword evidence="3" id="KW-1003">Cell membrane</keyword>
<accession>A0A9Q1QP25</accession>
<dbReference type="Pfam" id="PF14368">
    <property type="entry name" value="LTP_2"/>
    <property type="match status" value="1"/>
</dbReference>
<comment type="subcellular location">
    <subcellularLocation>
        <location evidence="1">Cell membrane</location>
        <topology evidence="1">Lipid-anchor</topology>
        <topology evidence="1">GPI-anchor</topology>
    </subcellularLocation>
</comment>
<evidence type="ECO:0000313" key="12">
    <source>
        <dbReference type="Proteomes" id="UP001153076"/>
    </source>
</evidence>
<dbReference type="InterPro" id="IPR036312">
    <property type="entry name" value="Bifun_inhib/LTP/seed_sf"/>
</dbReference>
<evidence type="ECO:0000256" key="3">
    <source>
        <dbReference type="ARBA" id="ARBA00022475"/>
    </source>
</evidence>
<keyword evidence="4" id="KW-0472">Membrane</keyword>
<gene>
    <name evidence="11" type="ORF">Cgig2_012190</name>
</gene>
<comment type="similarity">
    <text evidence="2">Belongs to the plant LTP family.</text>
</comment>
<evidence type="ECO:0000256" key="6">
    <source>
        <dbReference type="ARBA" id="ARBA00023157"/>
    </source>
</evidence>
<feature type="chain" id="PRO_5040135687" description="Bifunctional inhibitor/plant lipid transfer protein/seed storage helical domain-containing protein" evidence="9">
    <location>
        <begin position="25"/>
        <end position="172"/>
    </location>
</feature>
<dbReference type="SUPFAM" id="SSF47699">
    <property type="entry name" value="Bifunctional inhibitor/lipid-transfer protein/seed storage 2S albumin"/>
    <property type="match status" value="1"/>
</dbReference>
<feature type="domain" description="Bifunctional inhibitor/plant lipid transfer protein/seed storage helical" evidence="10">
    <location>
        <begin position="33"/>
        <end position="110"/>
    </location>
</feature>
<evidence type="ECO:0000256" key="5">
    <source>
        <dbReference type="ARBA" id="ARBA00022729"/>
    </source>
</evidence>
<dbReference type="CDD" id="cd00010">
    <property type="entry name" value="AAI_LTSS"/>
    <property type="match status" value="1"/>
</dbReference>
<evidence type="ECO:0000256" key="9">
    <source>
        <dbReference type="SAM" id="SignalP"/>
    </source>
</evidence>
<keyword evidence="12" id="KW-1185">Reference proteome</keyword>
<dbReference type="AlphaFoldDB" id="A0A9Q1QP25"/>
<evidence type="ECO:0000313" key="11">
    <source>
        <dbReference type="EMBL" id="KAJ8448546.1"/>
    </source>
</evidence>
<feature type="signal peptide" evidence="9">
    <location>
        <begin position="1"/>
        <end position="24"/>
    </location>
</feature>
<dbReference type="SMART" id="SM00499">
    <property type="entry name" value="AAI"/>
    <property type="match status" value="1"/>
</dbReference>
<dbReference type="EMBL" id="JAKOGI010000029">
    <property type="protein sequence ID" value="KAJ8448546.1"/>
    <property type="molecule type" value="Genomic_DNA"/>
</dbReference>
<name>A0A9Q1QP25_9CARY</name>
<dbReference type="PANTHER" id="PTHR33044">
    <property type="entry name" value="BIFUNCTIONAL INHIBITOR/LIPID-TRANSFER PROTEIN/SEED STORAGE 2S ALBUMIN SUPERFAMILY PROTEIN-RELATED"/>
    <property type="match status" value="1"/>
</dbReference>
<protein>
    <recommendedName>
        <fullName evidence="10">Bifunctional inhibitor/plant lipid transfer protein/seed storage helical domain-containing protein</fullName>
    </recommendedName>
</protein>
<proteinExistence type="inferred from homology"/>
<evidence type="ECO:0000256" key="1">
    <source>
        <dbReference type="ARBA" id="ARBA00004609"/>
    </source>
</evidence>
<dbReference type="InterPro" id="IPR043325">
    <property type="entry name" value="LTSS"/>
</dbReference>
<evidence type="ECO:0000256" key="8">
    <source>
        <dbReference type="ARBA" id="ARBA00023288"/>
    </source>
</evidence>
<evidence type="ECO:0000259" key="10">
    <source>
        <dbReference type="SMART" id="SM00499"/>
    </source>
</evidence>
<dbReference type="Proteomes" id="UP001153076">
    <property type="component" value="Unassembled WGS sequence"/>
</dbReference>
<evidence type="ECO:0000256" key="4">
    <source>
        <dbReference type="ARBA" id="ARBA00022622"/>
    </source>
</evidence>
<keyword evidence="4" id="KW-0336">GPI-anchor</keyword>
<dbReference type="GO" id="GO:0098552">
    <property type="term" value="C:side of membrane"/>
    <property type="evidence" value="ECO:0007669"/>
    <property type="project" value="UniProtKB-KW"/>
</dbReference>
<evidence type="ECO:0000256" key="2">
    <source>
        <dbReference type="ARBA" id="ARBA00009748"/>
    </source>
</evidence>
<comment type="caution">
    <text evidence="11">The sequence shown here is derived from an EMBL/GenBank/DDBJ whole genome shotgun (WGS) entry which is preliminary data.</text>
</comment>
<dbReference type="GO" id="GO:0005886">
    <property type="term" value="C:plasma membrane"/>
    <property type="evidence" value="ECO:0007669"/>
    <property type="project" value="UniProtKB-SubCell"/>
</dbReference>